<evidence type="ECO:0000313" key="2">
    <source>
        <dbReference type="Proteomes" id="UP001062846"/>
    </source>
</evidence>
<gene>
    <name evidence="1" type="ORF">RHMOL_Rhmol04G0101100</name>
</gene>
<comment type="caution">
    <text evidence="1">The sequence shown here is derived from an EMBL/GenBank/DDBJ whole genome shotgun (WGS) entry which is preliminary data.</text>
</comment>
<reference evidence="1" key="1">
    <citation type="submission" date="2022-02" db="EMBL/GenBank/DDBJ databases">
        <title>Plant Genome Project.</title>
        <authorList>
            <person name="Zhang R.-G."/>
        </authorList>
    </citation>
    <scope>NUCLEOTIDE SEQUENCE</scope>
    <source>
        <strain evidence="1">AT1</strain>
    </source>
</reference>
<evidence type="ECO:0000313" key="1">
    <source>
        <dbReference type="EMBL" id="KAI8558523.1"/>
    </source>
</evidence>
<protein>
    <submittedName>
        <fullName evidence="1">Uncharacterized protein</fullName>
    </submittedName>
</protein>
<organism evidence="1 2">
    <name type="scientific">Rhododendron molle</name>
    <name type="common">Chinese azalea</name>
    <name type="synonym">Azalea mollis</name>
    <dbReference type="NCBI Taxonomy" id="49168"/>
    <lineage>
        <taxon>Eukaryota</taxon>
        <taxon>Viridiplantae</taxon>
        <taxon>Streptophyta</taxon>
        <taxon>Embryophyta</taxon>
        <taxon>Tracheophyta</taxon>
        <taxon>Spermatophyta</taxon>
        <taxon>Magnoliopsida</taxon>
        <taxon>eudicotyledons</taxon>
        <taxon>Gunneridae</taxon>
        <taxon>Pentapetalae</taxon>
        <taxon>asterids</taxon>
        <taxon>Ericales</taxon>
        <taxon>Ericaceae</taxon>
        <taxon>Ericoideae</taxon>
        <taxon>Rhodoreae</taxon>
        <taxon>Rhododendron</taxon>
    </lineage>
</organism>
<name>A0ACC0P111_RHOML</name>
<proteinExistence type="predicted"/>
<dbReference type="Proteomes" id="UP001062846">
    <property type="component" value="Chromosome 4"/>
</dbReference>
<keyword evidence="2" id="KW-1185">Reference proteome</keyword>
<sequence>MPACASCKHQRKKCSEKCVLAPYFPASKNREFQTVHKLFGVSNVTKILKSLNDPEDRRRASDTLVWEAFCREKDPVMGPYGEYRRACEELKLYRSQYGPIQVQAPGSMMYKSAPNLVGWNNNNNNNNNNGISNNSNQNNSLNYNNSIIQNNDGSSINGDSTTSFGYSSDHHLMQGLERKRQERELGSVIVLPQQHPMHNHQYYLSGMEVSTEPGEVAVEPGEVATELGEVATELREVATELGIRALPTLERCLPSLGGTSACPTSKFYCKNVGSIPQFLFSSRVNDHICDCCDGSDEFDGSIICHNTCVMGGNVAYNTINYGSTTADLGSVDVKVTGKGVISEDSTQKLQVFHSSVLLLLESGDAVICEIGAVRRAPGVGEKMKGTTAKSGGFTSMQELVVKMVRLRAGEEIRKAVAMILLLETADSCWVGKQSIVALCCD</sequence>
<accession>A0ACC0P111</accession>
<dbReference type="EMBL" id="CM046391">
    <property type="protein sequence ID" value="KAI8558523.1"/>
    <property type="molecule type" value="Genomic_DNA"/>
</dbReference>